<dbReference type="InterPro" id="IPR050492">
    <property type="entry name" value="Bact_metal-bind_prot9"/>
</dbReference>
<evidence type="ECO:0000313" key="4">
    <source>
        <dbReference type="EMBL" id="VAX18888.1"/>
    </source>
</evidence>
<keyword evidence="3" id="KW-0732">Signal</keyword>
<keyword evidence="2" id="KW-0813">Transport</keyword>
<dbReference type="InterPro" id="IPR006127">
    <property type="entry name" value="ZnuA-like"/>
</dbReference>
<protein>
    <recommendedName>
        <fullName evidence="5">Zinc ABC transporter, substrate-binding protein ZnuA</fullName>
    </recommendedName>
</protein>
<evidence type="ECO:0008006" key="5">
    <source>
        <dbReference type="Google" id="ProtNLM"/>
    </source>
</evidence>
<organism evidence="4">
    <name type="scientific">hydrothermal vent metagenome</name>
    <dbReference type="NCBI Taxonomy" id="652676"/>
    <lineage>
        <taxon>unclassified sequences</taxon>
        <taxon>metagenomes</taxon>
        <taxon>ecological metagenomes</taxon>
    </lineage>
</organism>
<dbReference type="InterPro" id="IPR006129">
    <property type="entry name" value="AdhesinB"/>
</dbReference>
<dbReference type="Pfam" id="PF01297">
    <property type="entry name" value="ZnuA"/>
    <property type="match status" value="1"/>
</dbReference>
<dbReference type="PANTHER" id="PTHR42953">
    <property type="entry name" value="HIGH-AFFINITY ZINC UPTAKE SYSTEM PROTEIN ZNUA-RELATED"/>
    <property type="match status" value="1"/>
</dbReference>
<reference evidence="4" key="1">
    <citation type="submission" date="2018-06" db="EMBL/GenBank/DDBJ databases">
        <authorList>
            <person name="Zhirakovskaya E."/>
        </authorList>
    </citation>
    <scope>NUCLEOTIDE SEQUENCE</scope>
</reference>
<accession>A0A3B1C4W7</accession>
<dbReference type="PRINTS" id="PR00691">
    <property type="entry name" value="ADHESINB"/>
</dbReference>
<name>A0A3B1C4W7_9ZZZZ</name>
<comment type="similarity">
    <text evidence="1">Belongs to the bacterial solute-binding protein 9 family.</text>
</comment>
<evidence type="ECO:0000256" key="3">
    <source>
        <dbReference type="ARBA" id="ARBA00022729"/>
    </source>
</evidence>
<dbReference type="SUPFAM" id="SSF53807">
    <property type="entry name" value="Helical backbone' metal receptor"/>
    <property type="match status" value="1"/>
</dbReference>
<dbReference type="PRINTS" id="PR00690">
    <property type="entry name" value="ADHESNFAMILY"/>
</dbReference>
<dbReference type="GO" id="GO:0046872">
    <property type="term" value="F:metal ion binding"/>
    <property type="evidence" value="ECO:0007669"/>
    <property type="project" value="InterPro"/>
</dbReference>
<dbReference type="GO" id="GO:0030001">
    <property type="term" value="P:metal ion transport"/>
    <property type="evidence" value="ECO:0007669"/>
    <property type="project" value="InterPro"/>
</dbReference>
<dbReference type="GO" id="GO:0007155">
    <property type="term" value="P:cell adhesion"/>
    <property type="evidence" value="ECO:0007669"/>
    <property type="project" value="InterPro"/>
</dbReference>
<evidence type="ECO:0000256" key="2">
    <source>
        <dbReference type="ARBA" id="ARBA00022448"/>
    </source>
</evidence>
<dbReference type="AlphaFoldDB" id="A0A3B1C4W7"/>
<proteinExistence type="inferred from homology"/>
<dbReference type="InterPro" id="IPR006128">
    <property type="entry name" value="Lipoprotein_PsaA-like"/>
</dbReference>
<dbReference type="EMBL" id="UOGC01000081">
    <property type="protein sequence ID" value="VAX18888.1"/>
    <property type="molecule type" value="Genomic_DNA"/>
</dbReference>
<gene>
    <name evidence="4" type="ORF">MNBD_NITROSPINAE01-1719</name>
</gene>
<evidence type="ECO:0000256" key="1">
    <source>
        <dbReference type="ARBA" id="ARBA00011028"/>
    </source>
</evidence>
<dbReference type="PANTHER" id="PTHR42953:SF3">
    <property type="entry name" value="HIGH-AFFINITY ZINC UPTAKE SYSTEM PROTEIN ZNUA"/>
    <property type="match status" value="1"/>
</dbReference>
<dbReference type="Gene3D" id="3.40.50.1980">
    <property type="entry name" value="Nitrogenase molybdenum iron protein domain"/>
    <property type="match status" value="2"/>
</dbReference>
<sequence length="296" mass="32765">MLFRKFFFTGCAVIFFAFPAFSEPLNVTVTIHPVADIVKKIGGDAIEVHTLLKPGDGPHTFEPAPSDMKAIGRANMIVTVGFGLDMWLEKLLATSRNKGNVVDLSTIVKNPIDIARDNDGHHHKGHINPHYWLDPIIMKKAVGLIERELLRLLPEEASKISKNARAVMGELDRLDKEIKTLLGTIDHLRPFIAFHNSWSYFARRYGLKEAGVLETSPGREPSAKHFRNLLRQIKKSGVKAVLTEPQFSSRLAKTLAKEAGVAVVTVDPIGGVAGRDGYFELMRYNAKKFAGAIMGT</sequence>